<name>A0A9W7AI87_9STRA</name>
<dbReference type="AlphaFoldDB" id="A0A9W7AI87"/>
<dbReference type="SUPFAM" id="SSF53067">
    <property type="entry name" value="Actin-like ATPase domain"/>
    <property type="match status" value="1"/>
</dbReference>
<evidence type="ECO:0008006" key="7">
    <source>
        <dbReference type="Google" id="ProtNLM"/>
    </source>
</evidence>
<accession>A0A9W7AI87</accession>
<evidence type="ECO:0000313" key="6">
    <source>
        <dbReference type="Proteomes" id="UP001162640"/>
    </source>
</evidence>
<sequence>MYLGYGLLVTSILLTMATPLTAPSKSFVSAGLDFGSSGARISLIRDSDEIYSRSVKYDDYADPAEWISALHTLTSELPTPPVALSISSTSNSLLAVDPSTPTLSPLAVSMYDDAPVLPSDLLQRQQEALQKGELDAVEGVDYQTPFAKTGGATKALALLSSTSVPASLIYPQSSYILHNLLLSSMPFTADWNNLMKLGYDPTAHDYIDAVKNCLGTDATQKLPSGAPTGTYLGTIDTPDTSLKGCAVYLGSTDSICAFIGALSASTQSLSDPSSLEGLTVTSLGTTLATKMLSKRRVYDASRGVYSHLLPANVLFESFSCSAPSTANLWLAGGASQAGCRILRDLEFSPEELAHLSTQIPPDMTPTNDLYPLPLNSKGERFPIANDSKQTNVDPSKYETRLSLLQDVLFGIANNVELEGYKILNELGAPTPSRILTSGGGSNNDQWTVIRSRLINSWLDPDSDADSPISVSKAPPSRDAAFGAALIAHRSHN</sequence>
<comment type="caution">
    <text evidence="5">The sequence shown here is derived from an EMBL/GenBank/DDBJ whole genome shotgun (WGS) entry which is preliminary data.</text>
</comment>
<dbReference type="GO" id="GO:0004856">
    <property type="term" value="F:D-xylulokinase activity"/>
    <property type="evidence" value="ECO:0007669"/>
    <property type="project" value="TreeGrafter"/>
</dbReference>
<evidence type="ECO:0000256" key="1">
    <source>
        <dbReference type="ARBA" id="ARBA00009156"/>
    </source>
</evidence>
<protein>
    <recommendedName>
        <fullName evidence="7">Carbohydrate kinase FGGY C-terminal domain-containing protein</fullName>
    </recommendedName>
</protein>
<dbReference type="PANTHER" id="PTHR10196">
    <property type="entry name" value="SUGAR KINASE"/>
    <property type="match status" value="1"/>
</dbReference>
<dbReference type="EMBL" id="BLQM01000138">
    <property type="protein sequence ID" value="GMH68245.1"/>
    <property type="molecule type" value="Genomic_DNA"/>
</dbReference>
<feature type="chain" id="PRO_5040783744" description="Carbohydrate kinase FGGY C-terminal domain-containing protein" evidence="4">
    <location>
        <begin position="18"/>
        <end position="492"/>
    </location>
</feature>
<organism evidence="5 6">
    <name type="scientific">Triparma laevis f. inornata</name>
    <dbReference type="NCBI Taxonomy" id="1714386"/>
    <lineage>
        <taxon>Eukaryota</taxon>
        <taxon>Sar</taxon>
        <taxon>Stramenopiles</taxon>
        <taxon>Ochrophyta</taxon>
        <taxon>Bolidophyceae</taxon>
        <taxon>Parmales</taxon>
        <taxon>Triparmaceae</taxon>
        <taxon>Triparma</taxon>
    </lineage>
</organism>
<keyword evidence="3" id="KW-0418">Kinase</keyword>
<gene>
    <name evidence="5" type="ORF">TL16_g04884</name>
</gene>
<dbReference type="InterPro" id="IPR043129">
    <property type="entry name" value="ATPase_NBD"/>
</dbReference>
<dbReference type="GO" id="GO:0005997">
    <property type="term" value="P:xylulose metabolic process"/>
    <property type="evidence" value="ECO:0007669"/>
    <property type="project" value="TreeGrafter"/>
</dbReference>
<evidence type="ECO:0000313" key="5">
    <source>
        <dbReference type="EMBL" id="GMH68245.1"/>
    </source>
</evidence>
<evidence type="ECO:0000256" key="3">
    <source>
        <dbReference type="ARBA" id="ARBA00022777"/>
    </source>
</evidence>
<dbReference type="GO" id="GO:0005829">
    <property type="term" value="C:cytosol"/>
    <property type="evidence" value="ECO:0007669"/>
    <property type="project" value="TreeGrafter"/>
</dbReference>
<proteinExistence type="inferred from homology"/>
<evidence type="ECO:0000256" key="4">
    <source>
        <dbReference type="SAM" id="SignalP"/>
    </source>
</evidence>
<keyword evidence="2" id="KW-0808">Transferase</keyword>
<reference evidence="6" key="1">
    <citation type="journal article" date="2023" name="Commun. Biol.">
        <title>Genome analysis of Parmales, the sister group of diatoms, reveals the evolutionary specialization of diatoms from phago-mixotrophs to photoautotrophs.</title>
        <authorList>
            <person name="Ban H."/>
            <person name="Sato S."/>
            <person name="Yoshikawa S."/>
            <person name="Yamada K."/>
            <person name="Nakamura Y."/>
            <person name="Ichinomiya M."/>
            <person name="Sato N."/>
            <person name="Blanc-Mathieu R."/>
            <person name="Endo H."/>
            <person name="Kuwata A."/>
            <person name="Ogata H."/>
        </authorList>
    </citation>
    <scope>NUCLEOTIDE SEQUENCE [LARGE SCALE GENOMIC DNA]</scope>
</reference>
<dbReference type="PANTHER" id="PTHR10196:SF80">
    <property type="entry name" value="D-RIBULOSE KINASE"/>
    <property type="match status" value="1"/>
</dbReference>
<feature type="signal peptide" evidence="4">
    <location>
        <begin position="1"/>
        <end position="17"/>
    </location>
</feature>
<keyword evidence="4" id="KW-0732">Signal</keyword>
<comment type="similarity">
    <text evidence="1">Belongs to the FGGY kinase family.</text>
</comment>
<evidence type="ECO:0000256" key="2">
    <source>
        <dbReference type="ARBA" id="ARBA00022679"/>
    </source>
</evidence>
<dbReference type="Gene3D" id="3.30.420.40">
    <property type="match status" value="2"/>
</dbReference>
<dbReference type="Proteomes" id="UP001162640">
    <property type="component" value="Unassembled WGS sequence"/>
</dbReference>